<dbReference type="AlphaFoldDB" id="A0A9J7BHD4"/>
<dbReference type="EMBL" id="CP093313">
    <property type="protein sequence ID" value="UWZ82135.1"/>
    <property type="molecule type" value="Genomic_DNA"/>
</dbReference>
<proteinExistence type="predicted"/>
<dbReference type="InterPro" id="IPR029068">
    <property type="entry name" value="Glyas_Bleomycin-R_OHBP_Dase"/>
</dbReference>
<protein>
    <submittedName>
        <fullName evidence="2">VOC family protein</fullName>
    </submittedName>
</protein>
<keyword evidence="3" id="KW-1185">Reference proteome</keyword>
<dbReference type="InterPro" id="IPR004360">
    <property type="entry name" value="Glyas_Fos-R_dOase_dom"/>
</dbReference>
<reference evidence="2" key="1">
    <citation type="submission" date="2021-04" db="EMBL/GenBank/DDBJ databases">
        <title>Phylogenetic analysis of Acidobacteriaceae.</title>
        <authorList>
            <person name="Qiu L."/>
            <person name="Zhang Q."/>
        </authorList>
    </citation>
    <scope>NUCLEOTIDE SEQUENCE</scope>
    <source>
        <strain evidence="2">DSM 25168</strain>
    </source>
</reference>
<sequence>MRPQPLITVSDVEASSRWYQRLLGCRSAHGGSAYDQLVHHGELVMQLHSFEVEHHHGRIADPDDKPYGNGVLLWFEVDDFDAVMERAAEMNVTIVMPKHRNPPASEGDGGPNHWECWMRDPDGYTVVVASPYGTADGSWKPPANIWG</sequence>
<dbReference type="KEGG" id="orp:MOP44_16315"/>
<dbReference type="PROSITE" id="PS51819">
    <property type="entry name" value="VOC"/>
    <property type="match status" value="1"/>
</dbReference>
<dbReference type="CDD" id="cd06587">
    <property type="entry name" value="VOC"/>
    <property type="match status" value="1"/>
</dbReference>
<gene>
    <name evidence="2" type="ORF">MOP44_16315</name>
</gene>
<evidence type="ECO:0000313" key="3">
    <source>
        <dbReference type="Proteomes" id="UP001059380"/>
    </source>
</evidence>
<dbReference type="Proteomes" id="UP001059380">
    <property type="component" value="Chromosome"/>
</dbReference>
<organism evidence="2 3">
    <name type="scientific">Occallatibacter riparius</name>
    <dbReference type="NCBI Taxonomy" id="1002689"/>
    <lineage>
        <taxon>Bacteria</taxon>
        <taxon>Pseudomonadati</taxon>
        <taxon>Acidobacteriota</taxon>
        <taxon>Terriglobia</taxon>
        <taxon>Terriglobales</taxon>
        <taxon>Acidobacteriaceae</taxon>
        <taxon>Occallatibacter</taxon>
    </lineage>
</organism>
<accession>A0A9J7BHD4</accession>
<dbReference type="RefSeq" id="WP_260791246.1">
    <property type="nucleotide sequence ID" value="NZ_CP093313.1"/>
</dbReference>
<evidence type="ECO:0000313" key="2">
    <source>
        <dbReference type="EMBL" id="UWZ82135.1"/>
    </source>
</evidence>
<feature type="domain" description="VOC" evidence="1">
    <location>
        <begin position="1"/>
        <end position="131"/>
    </location>
</feature>
<evidence type="ECO:0000259" key="1">
    <source>
        <dbReference type="PROSITE" id="PS51819"/>
    </source>
</evidence>
<dbReference type="InterPro" id="IPR037523">
    <property type="entry name" value="VOC_core"/>
</dbReference>
<dbReference type="SUPFAM" id="SSF54593">
    <property type="entry name" value="Glyoxalase/Bleomycin resistance protein/Dihydroxybiphenyl dioxygenase"/>
    <property type="match status" value="1"/>
</dbReference>
<dbReference type="Pfam" id="PF00903">
    <property type="entry name" value="Glyoxalase"/>
    <property type="match status" value="1"/>
</dbReference>
<name>A0A9J7BHD4_9BACT</name>
<dbReference type="Gene3D" id="3.10.180.10">
    <property type="entry name" value="2,3-Dihydroxybiphenyl 1,2-Dioxygenase, domain 1"/>
    <property type="match status" value="1"/>
</dbReference>